<dbReference type="Gene3D" id="3.40.50.150">
    <property type="entry name" value="Vaccinia Virus protein VP39"/>
    <property type="match status" value="1"/>
</dbReference>
<proteinExistence type="predicted"/>
<dbReference type="AlphaFoldDB" id="A0A1S2LEW6"/>
<gene>
    <name evidence="2" type="ORF">BKP37_16695</name>
</gene>
<protein>
    <recommendedName>
        <fullName evidence="1">Tellurite resistance methyltransferase TehB-like domain-containing protein</fullName>
    </recommendedName>
</protein>
<dbReference type="SUPFAM" id="SSF53335">
    <property type="entry name" value="S-adenosyl-L-methionine-dependent methyltransferases"/>
    <property type="match status" value="1"/>
</dbReference>
<dbReference type="Pfam" id="PF03848">
    <property type="entry name" value="TehB"/>
    <property type="match status" value="1"/>
</dbReference>
<organism evidence="2 3">
    <name type="scientific">Anaerobacillus alkalilacustris</name>
    <dbReference type="NCBI Taxonomy" id="393763"/>
    <lineage>
        <taxon>Bacteria</taxon>
        <taxon>Bacillati</taxon>
        <taxon>Bacillota</taxon>
        <taxon>Bacilli</taxon>
        <taxon>Bacillales</taxon>
        <taxon>Bacillaceae</taxon>
        <taxon>Anaerobacillus</taxon>
    </lineage>
</organism>
<dbReference type="CDD" id="cd02440">
    <property type="entry name" value="AdoMet_MTases"/>
    <property type="match status" value="1"/>
</dbReference>
<dbReference type="EMBL" id="MLQR01000045">
    <property type="protein sequence ID" value="OIJ11048.1"/>
    <property type="molecule type" value="Genomic_DNA"/>
</dbReference>
<evidence type="ECO:0000313" key="3">
    <source>
        <dbReference type="Proteomes" id="UP000179524"/>
    </source>
</evidence>
<feature type="domain" description="Tellurite resistance methyltransferase TehB-like" evidence="1">
    <location>
        <begin position="28"/>
        <end position="177"/>
    </location>
</feature>
<accession>A0A1S2LEW6</accession>
<evidence type="ECO:0000313" key="2">
    <source>
        <dbReference type="EMBL" id="OIJ11048.1"/>
    </source>
</evidence>
<dbReference type="RefSeq" id="WP_071310761.1">
    <property type="nucleotide sequence ID" value="NZ_MLQR01000045.1"/>
</dbReference>
<comment type="caution">
    <text evidence="2">The sequence shown here is derived from an EMBL/GenBank/DDBJ whole genome shotgun (WGS) entry which is preliminary data.</text>
</comment>
<dbReference type="InterPro" id="IPR015985">
    <property type="entry name" value="TehB-like_dom"/>
</dbReference>
<name>A0A1S2LEW6_9BACI</name>
<evidence type="ECO:0000259" key="1">
    <source>
        <dbReference type="Pfam" id="PF03848"/>
    </source>
</evidence>
<sequence length="194" mass="22439">MDPRSKWNSKYKDRLSSNTQQVAPNERLKNVSDYLTGGKGLDLACGLGANSFFLAQLGYNIQALDISEVATQYVREQAREKQLDIVATAIDLTNLSKLNFKKNLFDLVIITYYLDREIFPYVKSIIKDNGYFFMETFYLSEETKEVGVSNKYKLHPNELLSTFTDWQVLYFEENEKEGRQTILVKKKSISNDLE</sequence>
<reference evidence="2 3" key="1">
    <citation type="submission" date="2016-10" db="EMBL/GenBank/DDBJ databases">
        <title>Draft genome sequences of four alkaliphilic bacteria belonging to the Anaerobacillus genus.</title>
        <authorList>
            <person name="Bassil N.M."/>
            <person name="Lloyd J.R."/>
        </authorList>
    </citation>
    <scope>NUCLEOTIDE SEQUENCE [LARGE SCALE GENOMIC DNA]</scope>
    <source>
        <strain evidence="2 3">DSM 18345</strain>
    </source>
</reference>
<dbReference type="InterPro" id="IPR029063">
    <property type="entry name" value="SAM-dependent_MTases_sf"/>
</dbReference>
<keyword evidence="3" id="KW-1185">Reference proteome</keyword>
<dbReference type="Proteomes" id="UP000179524">
    <property type="component" value="Unassembled WGS sequence"/>
</dbReference>